<dbReference type="Proteomes" id="UP001498771">
    <property type="component" value="Unassembled WGS sequence"/>
</dbReference>
<feature type="transmembrane region" description="Helical" evidence="1">
    <location>
        <begin position="39"/>
        <end position="63"/>
    </location>
</feature>
<dbReference type="EMBL" id="JBBJBU010000003">
    <property type="protein sequence ID" value="KAK7206416.1"/>
    <property type="molecule type" value="Genomic_DNA"/>
</dbReference>
<keyword evidence="3" id="KW-1185">Reference proteome</keyword>
<dbReference type="RefSeq" id="XP_064769449.1">
    <property type="nucleotide sequence ID" value="XM_064909591.1"/>
</dbReference>
<feature type="transmembrane region" description="Helical" evidence="1">
    <location>
        <begin position="7"/>
        <end position="27"/>
    </location>
</feature>
<evidence type="ECO:0000313" key="2">
    <source>
        <dbReference type="EMBL" id="KAK7206416.1"/>
    </source>
</evidence>
<keyword evidence="1" id="KW-0812">Transmembrane</keyword>
<evidence type="ECO:0000313" key="3">
    <source>
        <dbReference type="Proteomes" id="UP001498771"/>
    </source>
</evidence>
<reference evidence="2 3" key="1">
    <citation type="submission" date="2024-03" db="EMBL/GenBank/DDBJ databases">
        <title>Genome-scale model development and genomic sequencing of the oleaginous clade Lipomyces.</title>
        <authorList>
            <consortium name="Lawrence Berkeley National Laboratory"/>
            <person name="Czajka J.J."/>
            <person name="Han Y."/>
            <person name="Kim J."/>
            <person name="Mondo S.J."/>
            <person name="Hofstad B.A."/>
            <person name="Robles A."/>
            <person name="Haridas S."/>
            <person name="Riley R."/>
            <person name="LaButti K."/>
            <person name="Pangilinan J."/>
            <person name="Andreopoulos W."/>
            <person name="Lipzen A."/>
            <person name="Yan J."/>
            <person name="Wang M."/>
            <person name="Ng V."/>
            <person name="Grigoriev I.V."/>
            <person name="Spatafora J.W."/>
            <person name="Magnuson J.K."/>
            <person name="Baker S.E."/>
            <person name="Pomraning K.R."/>
        </authorList>
    </citation>
    <scope>NUCLEOTIDE SEQUENCE [LARGE SCALE GENOMIC DNA]</scope>
    <source>
        <strain evidence="2 3">Phaff 52-87</strain>
    </source>
</reference>
<accession>A0ABR1F9A3</accession>
<gene>
    <name evidence="2" type="ORF">BZA70DRAFT_135023</name>
</gene>
<evidence type="ECO:0000256" key="1">
    <source>
        <dbReference type="SAM" id="Phobius"/>
    </source>
</evidence>
<proteinExistence type="predicted"/>
<comment type="caution">
    <text evidence="2">The sequence shown here is derived from an EMBL/GenBank/DDBJ whole genome shotgun (WGS) entry which is preliminary data.</text>
</comment>
<sequence>MIWSLKIYHFLFIFTYSYCYNVCYTMYPPAYITVCHCLLRVRCAVLRVIFVLAIYSCYICVLLGKALHVESEDVFL</sequence>
<dbReference type="GeneID" id="90035103"/>
<protein>
    <submittedName>
        <fullName evidence="2">Uncharacterized protein</fullName>
    </submittedName>
</protein>
<name>A0ABR1F9A3_9ASCO</name>
<organism evidence="2 3">
    <name type="scientific">Myxozyma melibiosi</name>
    <dbReference type="NCBI Taxonomy" id="54550"/>
    <lineage>
        <taxon>Eukaryota</taxon>
        <taxon>Fungi</taxon>
        <taxon>Dikarya</taxon>
        <taxon>Ascomycota</taxon>
        <taxon>Saccharomycotina</taxon>
        <taxon>Lipomycetes</taxon>
        <taxon>Lipomycetales</taxon>
        <taxon>Lipomycetaceae</taxon>
        <taxon>Myxozyma</taxon>
    </lineage>
</organism>
<keyword evidence="1" id="KW-0472">Membrane</keyword>
<keyword evidence="1" id="KW-1133">Transmembrane helix</keyword>